<gene>
    <name evidence="2" type="ORF">ALC57_08544</name>
</gene>
<dbReference type="AlphaFoldDB" id="A0A151J7B5"/>
<accession>A0A151J7B5</accession>
<evidence type="ECO:0000259" key="1">
    <source>
        <dbReference type="Pfam" id="PF26215"/>
    </source>
</evidence>
<reference evidence="2 3" key="1">
    <citation type="submission" date="2015-09" db="EMBL/GenBank/DDBJ databases">
        <title>Trachymyrmex cornetzi WGS genome.</title>
        <authorList>
            <person name="Nygaard S."/>
            <person name="Hu H."/>
            <person name="Boomsma J."/>
            <person name="Zhang G."/>
        </authorList>
    </citation>
    <scope>NUCLEOTIDE SEQUENCE [LARGE SCALE GENOMIC DNA]</scope>
    <source>
        <strain evidence="2">Tcor2-1</strain>
        <tissue evidence="2">Whole body</tissue>
    </source>
</reference>
<sequence>MVPYSMVRRLITEAVIEEDDDAIVYVKGHEKRMWLWNLLLDDERERMNIVTLDAVYEDMESLTYLDDSPNIDENNKSHSYQKPTFSGRCLNFLSQHSISQKKGIIFNFVDKVFYLSHPEFHKKNLDFIVKLLMDNDYPLDFVLKTMNMRIKKIINNFNVTNNKKSNIDVIKGKIKWFSIPYIEGISNKFKNFINGMVHKVSFFSVNKLNKFIRVHKDSLPIESIRNVVYRINCCDCDASYVGQTGRKLKTRISEHRKHINSTTSSKSVITDHRLQCEHDFDWENVEVLDTEGFYNKRLVSEMIHIKRQKKWAEFAKRYRSFKSGLHGVN</sequence>
<dbReference type="Gene3D" id="3.40.1440.10">
    <property type="entry name" value="GIY-YIG endonuclease"/>
    <property type="match status" value="1"/>
</dbReference>
<dbReference type="EMBL" id="KQ979782">
    <property type="protein sequence ID" value="KYN19120.1"/>
    <property type="molecule type" value="Genomic_DNA"/>
</dbReference>
<dbReference type="Pfam" id="PF26215">
    <property type="entry name" value="HTH_animal"/>
    <property type="match status" value="1"/>
</dbReference>
<evidence type="ECO:0000313" key="3">
    <source>
        <dbReference type="Proteomes" id="UP000078492"/>
    </source>
</evidence>
<dbReference type="PANTHER" id="PTHR21301">
    <property type="entry name" value="REVERSE TRANSCRIPTASE"/>
    <property type="match status" value="1"/>
</dbReference>
<dbReference type="CDD" id="cd10442">
    <property type="entry name" value="GIY-YIG_PLEs"/>
    <property type="match status" value="1"/>
</dbReference>
<protein>
    <recommendedName>
        <fullName evidence="1">Helix-turn-helix domain-containing protein</fullName>
    </recommendedName>
</protein>
<dbReference type="Proteomes" id="UP000078492">
    <property type="component" value="Unassembled WGS sequence"/>
</dbReference>
<evidence type="ECO:0000313" key="2">
    <source>
        <dbReference type="EMBL" id="KYN19120.1"/>
    </source>
</evidence>
<keyword evidence="3" id="KW-1185">Reference proteome</keyword>
<feature type="domain" description="Helix-turn-helix" evidence="1">
    <location>
        <begin position="88"/>
        <end position="147"/>
    </location>
</feature>
<name>A0A151J7B5_9HYME</name>
<organism evidence="2 3">
    <name type="scientific">Trachymyrmex cornetzi</name>
    <dbReference type="NCBI Taxonomy" id="471704"/>
    <lineage>
        <taxon>Eukaryota</taxon>
        <taxon>Metazoa</taxon>
        <taxon>Ecdysozoa</taxon>
        <taxon>Arthropoda</taxon>
        <taxon>Hexapoda</taxon>
        <taxon>Insecta</taxon>
        <taxon>Pterygota</taxon>
        <taxon>Neoptera</taxon>
        <taxon>Endopterygota</taxon>
        <taxon>Hymenoptera</taxon>
        <taxon>Apocrita</taxon>
        <taxon>Aculeata</taxon>
        <taxon>Formicoidea</taxon>
        <taxon>Formicidae</taxon>
        <taxon>Myrmicinae</taxon>
        <taxon>Trachymyrmex</taxon>
    </lineage>
</organism>
<dbReference type="InterPro" id="IPR035901">
    <property type="entry name" value="GIY-YIG_endonuc_sf"/>
</dbReference>
<dbReference type="InterPro" id="IPR058912">
    <property type="entry name" value="HTH_animal"/>
</dbReference>
<dbReference type="PANTHER" id="PTHR21301:SF10">
    <property type="entry name" value="REVERSE TRANSCRIPTASE DOMAIN-CONTAINING PROTEIN"/>
    <property type="match status" value="1"/>
</dbReference>
<proteinExistence type="predicted"/>